<dbReference type="Proteomes" id="UP000759537">
    <property type="component" value="Unassembled WGS sequence"/>
</dbReference>
<comment type="caution">
    <text evidence="12">The sequence shown here is derived from an EMBL/GenBank/DDBJ whole genome shotgun (WGS) entry which is preliminary data.</text>
</comment>
<evidence type="ECO:0000256" key="1">
    <source>
        <dbReference type="ARBA" id="ARBA00004141"/>
    </source>
</evidence>
<evidence type="ECO:0000256" key="3">
    <source>
        <dbReference type="ARBA" id="ARBA00022507"/>
    </source>
</evidence>
<proteinExistence type="inferred from homology"/>
<keyword evidence="5 11" id="KW-1133">Transmembrane helix</keyword>
<evidence type="ECO:0000256" key="5">
    <source>
        <dbReference type="ARBA" id="ARBA00022989"/>
    </source>
</evidence>
<evidence type="ECO:0000256" key="11">
    <source>
        <dbReference type="SAM" id="Phobius"/>
    </source>
</evidence>
<evidence type="ECO:0000256" key="6">
    <source>
        <dbReference type="ARBA" id="ARBA00023040"/>
    </source>
</evidence>
<keyword evidence="4 11" id="KW-0812">Transmembrane</keyword>
<reference evidence="12" key="2">
    <citation type="journal article" date="2020" name="Nat. Commun.">
        <title>Large-scale genome sequencing of mycorrhizal fungi provides insights into the early evolution of symbiotic traits.</title>
        <authorList>
            <person name="Miyauchi S."/>
            <person name="Kiss E."/>
            <person name="Kuo A."/>
            <person name="Drula E."/>
            <person name="Kohler A."/>
            <person name="Sanchez-Garcia M."/>
            <person name="Morin E."/>
            <person name="Andreopoulos B."/>
            <person name="Barry K.W."/>
            <person name="Bonito G."/>
            <person name="Buee M."/>
            <person name="Carver A."/>
            <person name="Chen C."/>
            <person name="Cichocki N."/>
            <person name="Clum A."/>
            <person name="Culley D."/>
            <person name="Crous P.W."/>
            <person name="Fauchery L."/>
            <person name="Girlanda M."/>
            <person name="Hayes R.D."/>
            <person name="Keri Z."/>
            <person name="LaButti K."/>
            <person name="Lipzen A."/>
            <person name="Lombard V."/>
            <person name="Magnuson J."/>
            <person name="Maillard F."/>
            <person name="Murat C."/>
            <person name="Nolan M."/>
            <person name="Ohm R.A."/>
            <person name="Pangilinan J."/>
            <person name="Pereira M.F."/>
            <person name="Perotto S."/>
            <person name="Peter M."/>
            <person name="Pfister S."/>
            <person name="Riley R."/>
            <person name="Sitrit Y."/>
            <person name="Stielow J.B."/>
            <person name="Szollosi G."/>
            <person name="Zifcakova L."/>
            <person name="Stursova M."/>
            <person name="Spatafora J.W."/>
            <person name="Tedersoo L."/>
            <person name="Vaario L.M."/>
            <person name="Yamada A."/>
            <person name="Yan M."/>
            <person name="Wang P."/>
            <person name="Xu J."/>
            <person name="Bruns T."/>
            <person name="Baldrian P."/>
            <person name="Vilgalys R."/>
            <person name="Dunand C."/>
            <person name="Henrissat B."/>
            <person name="Grigoriev I.V."/>
            <person name="Hibbett D."/>
            <person name="Nagy L.G."/>
            <person name="Martin F.M."/>
        </authorList>
    </citation>
    <scope>NUCLEOTIDE SEQUENCE</scope>
    <source>
        <strain evidence="12">Prilba</strain>
    </source>
</reference>
<keyword evidence="13" id="KW-1185">Reference proteome</keyword>
<accession>A0A9P5TEE7</accession>
<comment type="similarity">
    <text evidence="2">Belongs to the G-protein coupled receptor 4 family.</text>
</comment>
<feature type="region of interest" description="Disordered" evidence="10">
    <location>
        <begin position="369"/>
        <end position="446"/>
    </location>
</feature>
<comment type="subcellular location">
    <subcellularLocation>
        <location evidence="1">Membrane</location>
        <topology evidence="1">Multi-pass membrane protein</topology>
    </subcellularLocation>
</comment>
<protein>
    <submittedName>
        <fullName evidence="12">STE3-domain-containing protein</fullName>
    </submittedName>
</protein>
<dbReference type="EMBL" id="WHVB01000001">
    <property type="protein sequence ID" value="KAF8486997.1"/>
    <property type="molecule type" value="Genomic_DNA"/>
</dbReference>
<dbReference type="PANTHER" id="PTHR28097:SF1">
    <property type="entry name" value="PHEROMONE A FACTOR RECEPTOR"/>
    <property type="match status" value="1"/>
</dbReference>
<dbReference type="PRINTS" id="PR00901">
    <property type="entry name" value="PHEROMONEBAR"/>
</dbReference>
<evidence type="ECO:0000256" key="9">
    <source>
        <dbReference type="ARBA" id="ARBA00023224"/>
    </source>
</evidence>
<feature type="transmembrane region" description="Helical" evidence="11">
    <location>
        <begin position="161"/>
        <end position="183"/>
    </location>
</feature>
<feature type="compositionally biased region" description="Pro residues" evidence="10">
    <location>
        <begin position="406"/>
        <end position="420"/>
    </location>
</feature>
<feature type="transmembrane region" description="Helical" evidence="11">
    <location>
        <begin position="204"/>
        <end position="227"/>
    </location>
</feature>
<dbReference type="GO" id="GO:0005886">
    <property type="term" value="C:plasma membrane"/>
    <property type="evidence" value="ECO:0007669"/>
    <property type="project" value="TreeGrafter"/>
</dbReference>
<evidence type="ECO:0000256" key="7">
    <source>
        <dbReference type="ARBA" id="ARBA00023136"/>
    </source>
</evidence>
<keyword evidence="7 11" id="KW-0472">Membrane</keyword>
<evidence type="ECO:0000256" key="2">
    <source>
        <dbReference type="ARBA" id="ARBA00011085"/>
    </source>
</evidence>
<dbReference type="InterPro" id="IPR000481">
    <property type="entry name" value="GPCR_Pheromne_B_alpha_rcpt"/>
</dbReference>
<evidence type="ECO:0000256" key="10">
    <source>
        <dbReference type="SAM" id="MobiDB-lite"/>
    </source>
</evidence>
<organism evidence="12 13">
    <name type="scientific">Russula ochroleuca</name>
    <dbReference type="NCBI Taxonomy" id="152965"/>
    <lineage>
        <taxon>Eukaryota</taxon>
        <taxon>Fungi</taxon>
        <taxon>Dikarya</taxon>
        <taxon>Basidiomycota</taxon>
        <taxon>Agaricomycotina</taxon>
        <taxon>Agaricomycetes</taxon>
        <taxon>Russulales</taxon>
        <taxon>Russulaceae</taxon>
        <taxon>Russula</taxon>
    </lineage>
</organism>
<keyword evidence="9" id="KW-0807">Transducer</keyword>
<feature type="transmembrane region" description="Helical" evidence="11">
    <location>
        <begin position="37"/>
        <end position="57"/>
    </location>
</feature>
<dbReference type="PRINTS" id="PR00899">
    <property type="entry name" value="GPCRSTE3"/>
</dbReference>
<name>A0A9P5TEE7_9AGAM</name>
<evidence type="ECO:0000313" key="12">
    <source>
        <dbReference type="EMBL" id="KAF8486997.1"/>
    </source>
</evidence>
<dbReference type="InterPro" id="IPR001499">
    <property type="entry name" value="GPCR_STE3"/>
</dbReference>
<dbReference type="AlphaFoldDB" id="A0A9P5TEE7"/>
<keyword evidence="3" id="KW-0589">Pheromone response</keyword>
<dbReference type="GO" id="GO:0000750">
    <property type="term" value="P:pheromone-dependent signal transduction involved in conjugation with cellular fusion"/>
    <property type="evidence" value="ECO:0007669"/>
    <property type="project" value="TreeGrafter"/>
</dbReference>
<dbReference type="GO" id="GO:0004934">
    <property type="term" value="F:mating-type alpha-factor pheromone receptor activity"/>
    <property type="evidence" value="ECO:0007669"/>
    <property type="project" value="InterPro"/>
</dbReference>
<dbReference type="PANTHER" id="PTHR28097">
    <property type="entry name" value="PHEROMONE A FACTOR RECEPTOR"/>
    <property type="match status" value="1"/>
</dbReference>
<feature type="transmembrane region" description="Helical" evidence="11">
    <location>
        <begin position="271"/>
        <end position="290"/>
    </location>
</feature>
<dbReference type="OrthoDB" id="2874149at2759"/>
<feature type="transmembrane region" description="Helical" evidence="11">
    <location>
        <begin position="6"/>
        <end position="25"/>
    </location>
</feature>
<evidence type="ECO:0000256" key="8">
    <source>
        <dbReference type="ARBA" id="ARBA00023170"/>
    </source>
</evidence>
<dbReference type="Pfam" id="PF02076">
    <property type="entry name" value="STE3"/>
    <property type="match status" value="1"/>
</dbReference>
<keyword evidence="6" id="KW-0297">G-protein coupled receptor</keyword>
<evidence type="ECO:0000256" key="4">
    <source>
        <dbReference type="ARBA" id="ARBA00022692"/>
    </source>
</evidence>
<sequence length="446" mass="50048">MAYPNGLFSAFSFIGFLFCLIPLYWHLEAWNVGTTLFMAWAGLGCLNAFINSVVWNGTVSNMAPVWCDISTRFMIGLAVGLPASLLVINRRLYKIASKTAPISTVAEKRRAVCVDLVIGLLIPFLQMILEIIVEGHRFDIFEEIGCYPDIYNVTLAYPITIIWPTVISIITVVYCSLNICIFWKSSQMFSRMPGSNKSPNQNRYFRLIALSAAQISCSLPLSIFSIYSNAHYQTIYPWISWENTHFHYSFVGQFPSVLWRSSSVVQLMLELTRWNIVLSAFLFFAFFGFAEEARKHYRIAYSFANRSLHLPDLGRSKANSSPPYTPSSSFGHSFKKGLVTFGSRSTSETITERKDSLLTSEYRLTSDSSIFEGIDNPPNAFQDLPGEDDSQLVPASQSAVEVSGLPVPPPPIASVPPRIFPPHRLDSPLPHRPTSSNLYRDPSENV</sequence>
<feature type="transmembrane region" description="Helical" evidence="11">
    <location>
        <begin position="110"/>
        <end position="129"/>
    </location>
</feature>
<feature type="transmembrane region" description="Helical" evidence="11">
    <location>
        <begin position="69"/>
        <end position="89"/>
    </location>
</feature>
<evidence type="ECO:0000313" key="13">
    <source>
        <dbReference type="Proteomes" id="UP000759537"/>
    </source>
</evidence>
<gene>
    <name evidence="12" type="ORF">DFH94DRAFT_10381</name>
</gene>
<keyword evidence="8" id="KW-0675">Receptor</keyword>
<dbReference type="CDD" id="cd14966">
    <property type="entry name" value="7tmD_STE3"/>
    <property type="match status" value="1"/>
</dbReference>
<reference evidence="12" key="1">
    <citation type="submission" date="2019-10" db="EMBL/GenBank/DDBJ databases">
        <authorList>
            <consortium name="DOE Joint Genome Institute"/>
            <person name="Kuo A."/>
            <person name="Miyauchi S."/>
            <person name="Kiss E."/>
            <person name="Drula E."/>
            <person name="Kohler A."/>
            <person name="Sanchez-Garcia M."/>
            <person name="Andreopoulos B."/>
            <person name="Barry K.W."/>
            <person name="Bonito G."/>
            <person name="Buee M."/>
            <person name="Carver A."/>
            <person name="Chen C."/>
            <person name="Cichocki N."/>
            <person name="Clum A."/>
            <person name="Culley D."/>
            <person name="Crous P.W."/>
            <person name="Fauchery L."/>
            <person name="Girlanda M."/>
            <person name="Hayes R."/>
            <person name="Keri Z."/>
            <person name="LaButti K."/>
            <person name="Lipzen A."/>
            <person name="Lombard V."/>
            <person name="Magnuson J."/>
            <person name="Maillard F."/>
            <person name="Morin E."/>
            <person name="Murat C."/>
            <person name="Nolan M."/>
            <person name="Ohm R."/>
            <person name="Pangilinan J."/>
            <person name="Pereira M."/>
            <person name="Perotto S."/>
            <person name="Peter M."/>
            <person name="Riley R."/>
            <person name="Sitrit Y."/>
            <person name="Stielow B."/>
            <person name="Szollosi G."/>
            <person name="Zifcakova L."/>
            <person name="Stursova M."/>
            <person name="Spatafora J.W."/>
            <person name="Tedersoo L."/>
            <person name="Vaario L.-M."/>
            <person name="Yamada A."/>
            <person name="Yan M."/>
            <person name="Wang P."/>
            <person name="Xu J."/>
            <person name="Bruns T."/>
            <person name="Baldrian P."/>
            <person name="Vilgalys R."/>
            <person name="Henrissat B."/>
            <person name="Grigoriev I.V."/>
            <person name="Hibbett D."/>
            <person name="Nagy L.G."/>
            <person name="Martin F.M."/>
        </authorList>
    </citation>
    <scope>NUCLEOTIDE SEQUENCE</scope>
    <source>
        <strain evidence="12">Prilba</strain>
    </source>
</reference>